<evidence type="ECO:0000313" key="2">
    <source>
        <dbReference type="Proteomes" id="UP000602076"/>
    </source>
</evidence>
<dbReference type="EMBL" id="JACXSI010000023">
    <property type="protein sequence ID" value="MBD3108737.1"/>
    <property type="molecule type" value="Genomic_DNA"/>
</dbReference>
<evidence type="ECO:0000313" key="1">
    <source>
        <dbReference type="EMBL" id="MBD3108737.1"/>
    </source>
</evidence>
<sequence>MDKKKREKMRSTMKKAQEVVYNREFKSANRAGGFKNKPLL</sequence>
<gene>
    <name evidence="1" type="ORF">IEO70_10195</name>
</gene>
<name>A0A927CVU6_9BACI</name>
<accession>A0A927CVU6</accession>
<proteinExistence type="predicted"/>
<dbReference type="Pfam" id="PF14152">
    <property type="entry name" value="YfhE"/>
    <property type="match status" value="1"/>
</dbReference>
<reference evidence="1" key="1">
    <citation type="submission" date="2020-09" db="EMBL/GenBank/DDBJ databases">
        <title>Bacillus faecalis sp. nov., a moderately halophilic bacterium isolated from cow faeces.</title>
        <authorList>
            <person name="Jiang L."/>
            <person name="Lee J."/>
        </authorList>
    </citation>
    <scope>NUCLEOTIDE SEQUENCE</scope>
    <source>
        <strain evidence="1">AGMB 02131</strain>
    </source>
</reference>
<protein>
    <submittedName>
        <fullName evidence="1">YfhE family protein</fullName>
    </submittedName>
</protein>
<comment type="caution">
    <text evidence="1">The sequence shown here is derived from an EMBL/GenBank/DDBJ whole genome shotgun (WGS) entry which is preliminary data.</text>
</comment>
<dbReference type="RefSeq" id="WP_190998274.1">
    <property type="nucleotide sequence ID" value="NZ_JACXSI010000023.1"/>
</dbReference>
<dbReference type="AlphaFoldDB" id="A0A927CVU6"/>
<organism evidence="1 2">
    <name type="scientific">Peribacillus faecalis</name>
    <dbReference type="NCBI Taxonomy" id="2772559"/>
    <lineage>
        <taxon>Bacteria</taxon>
        <taxon>Bacillati</taxon>
        <taxon>Bacillota</taxon>
        <taxon>Bacilli</taxon>
        <taxon>Bacillales</taxon>
        <taxon>Bacillaceae</taxon>
        <taxon>Peribacillus</taxon>
    </lineage>
</organism>
<keyword evidence="2" id="KW-1185">Reference proteome</keyword>
<dbReference type="Proteomes" id="UP000602076">
    <property type="component" value="Unassembled WGS sequence"/>
</dbReference>
<dbReference type="InterPro" id="IPR025437">
    <property type="entry name" value="YfhE-like"/>
</dbReference>